<evidence type="ECO:0000313" key="3">
    <source>
        <dbReference type="Proteomes" id="UP000297564"/>
    </source>
</evidence>
<feature type="transmembrane region" description="Helical" evidence="1">
    <location>
        <begin position="83"/>
        <end position="104"/>
    </location>
</feature>
<proteinExistence type="predicted"/>
<feature type="transmembrane region" description="Helical" evidence="1">
    <location>
        <begin position="125"/>
        <end position="152"/>
    </location>
</feature>
<reference evidence="2 3" key="1">
    <citation type="submission" date="2019-03" db="EMBL/GenBank/DDBJ databases">
        <title>Ramlibacter rhizophilus CCTCC AB2015357, whole genome shotgun sequence.</title>
        <authorList>
            <person name="Zhang X."/>
            <person name="Feng G."/>
            <person name="Zhu H."/>
        </authorList>
    </citation>
    <scope>NUCLEOTIDE SEQUENCE [LARGE SCALE GENOMIC DNA]</scope>
    <source>
        <strain evidence="2 3">CCTCC AB2015357</strain>
    </source>
</reference>
<dbReference type="AlphaFoldDB" id="A0A4Z0BYF5"/>
<accession>A0A4Z0BYF5</accession>
<dbReference type="EMBL" id="SMLL01000001">
    <property type="protein sequence ID" value="TFZ04283.1"/>
    <property type="molecule type" value="Genomic_DNA"/>
</dbReference>
<dbReference type="Pfam" id="PF10027">
    <property type="entry name" value="DUF2269"/>
    <property type="match status" value="1"/>
</dbReference>
<keyword evidence="1" id="KW-1133">Transmembrane helix</keyword>
<name>A0A4Z0BYF5_9BURK</name>
<feature type="transmembrane region" description="Helical" evidence="1">
    <location>
        <begin position="6"/>
        <end position="31"/>
    </location>
</feature>
<sequence length="160" mass="18056">MSEGYFLVNWLHVISATVLFGTGVGSAYYLLVSTLRRDVRVVAAVSRQVVLADWLFTATTAVLQPLTGAWMVSRLGLPWSTPWLALSVGLYALAIACWLPVVWIQMRLRDLAAAADREGTTLPRAYWRWFGWWVGLGFVAFFAFLAIFWLMVAKRLPWVS</sequence>
<dbReference type="Proteomes" id="UP000297564">
    <property type="component" value="Unassembled WGS sequence"/>
</dbReference>
<dbReference type="OrthoDB" id="9786302at2"/>
<comment type="caution">
    <text evidence="2">The sequence shown here is derived from an EMBL/GenBank/DDBJ whole genome shotgun (WGS) entry which is preliminary data.</text>
</comment>
<keyword evidence="3" id="KW-1185">Reference proteome</keyword>
<dbReference type="RefSeq" id="WP_135283164.1">
    <property type="nucleotide sequence ID" value="NZ_SMLL01000001.1"/>
</dbReference>
<evidence type="ECO:0000256" key="1">
    <source>
        <dbReference type="SAM" id="Phobius"/>
    </source>
</evidence>
<protein>
    <submittedName>
        <fullName evidence="2">DUF2269 domain-containing protein</fullName>
    </submittedName>
</protein>
<organism evidence="2 3">
    <name type="scientific">Ramlibacter rhizophilus</name>
    <dbReference type="NCBI Taxonomy" id="1781167"/>
    <lineage>
        <taxon>Bacteria</taxon>
        <taxon>Pseudomonadati</taxon>
        <taxon>Pseudomonadota</taxon>
        <taxon>Betaproteobacteria</taxon>
        <taxon>Burkholderiales</taxon>
        <taxon>Comamonadaceae</taxon>
        <taxon>Ramlibacter</taxon>
    </lineage>
</organism>
<feature type="transmembrane region" description="Helical" evidence="1">
    <location>
        <begin position="51"/>
        <end position="71"/>
    </location>
</feature>
<evidence type="ECO:0000313" key="2">
    <source>
        <dbReference type="EMBL" id="TFZ04283.1"/>
    </source>
</evidence>
<gene>
    <name evidence="2" type="ORF">EZ242_00550</name>
</gene>
<dbReference type="InterPro" id="IPR018729">
    <property type="entry name" value="DUF2269_transmembrane"/>
</dbReference>
<keyword evidence="1" id="KW-0812">Transmembrane</keyword>
<keyword evidence="1" id="KW-0472">Membrane</keyword>